<evidence type="ECO:0000256" key="8">
    <source>
        <dbReference type="PROSITE-ProRule" id="PRU01360"/>
    </source>
</evidence>
<keyword evidence="3 8" id="KW-1134">Transmembrane beta strand</keyword>
<dbReference type="Gene3D" id="2.170.130.10">
    <property type="entry name" value="TonB-dependent receptor, plug domain"/>
    <property type="match status" value="1"/>
</dbReference>
<keyword evidence="14" id="KW-1185">Reference proteome</keyword>
<name>A0A7T7V044_9FLAO</name>
<keyword evidence="5 9" id="KW-0798">TonB box</keyword>
<feature type="chain" id="PRO_5032325191" evidence="10">
    <location>
        <begin position="26"/>
        <end position="954"/>
    </location>
</feature>
<dbReference type="InterPro" id="IPR039426">
    <property type="entry name" value="TonB-dep_rcpt-like"/>
</dbReference>
<evidence type="ECO:0000256" key="9">
    <source>
        <dbReference type="RuleBase" id="RU003357"/>
    </source>
</evidence>
<feature type="signal peptide" evidence="10">
    <location>
        <begin position="1"/>
        <end position="25"/>
    </location>
</feature>
<dbReference type="Gene3D" id="2.40.170.20">
    <property type="entry name" value="TonB-dependent receptor, beta-barrel domain"/>
    <property type="match status" value="1"/>
</dbReference>
<dbReference type="Pfam" id="PF07715">
    <property type="entry name" value="Plug"/>
    <property type="match status" value="1"/>
</dbReference>
<dbReference type="GeneID" id="93133684"/>
<dbReference type="InterPro" id="IPR000531">
    <property type="entry name" value="Beta-barrel_TonB"/>
</dbReference>
<keyword evidence="4 8" id="KW-0812">Transmembrane</keyword>
<evidence type="ECO:0000256" key="2">
    <source>
        <dbReference type="ARBA" id="ARBA00022448"/>
    </source>
</evidence>
<dbReference type="GO" id="GO:0009279">
    <property type="term" value="C:cell outer membrane"/>
    <property type="evidence" value="ECO:0007669"/>
    <property type="project" value="UniProtKB-SubCell"/>
</dbReference>
<evidence type="ECO:0000256" key="1">
    <source>
        <dbReference type="ARBA" id="ARBA00004571"/>
    </source>
</evidence>
<keyword evidence="7 8" id="KW-0998">Cell outer membrane</keyword>
<evidence type="ECO:0000313" key="13">
    <source>
        <dbReference type="EMBL" id="QQN59401.1"/>
    </source>
</evidence>
<dbReference type="InterPro" id="IPR036942">
    <property type="entry name" value="Beta-barrel_TonB_sf"/>
</dbReference>
<evidence type="ECO:0000259" key="11">
    <source>
        <dbReference type="Pfam" id="PF00593"/>
    </source>
</evidence>
<dbReference type="RefSeq" id="WP_034870919.1">
    <property type="nucleotide sequence ID" value="NZ_CBCSDR010000001.1"/>
</dbReference>
<keyword evidence="2 8" id="KW-0813">Transport</keyword>
<accession>A0A7T7V044</accession>
<feature type="domain" description="TonB-dependent receptor-like beta-barrel" evidence="11">
    <location>
        <begin position="369"/>
        <end position="887"/>
    </location>
</feature>
<organism evidence="13 14">
    <name type="scientific">Elizabethkingia bruuniana</name>
    <dbReference type="NCBI Taxonomy" id="1756149"/>
    <lineage>
        <taxon>Bacteria</taxon>
        <taxon>Pseudomonadati</taxon>
        <taxon>Bacteroidota</taxon>
        <taxon>Flavobacteriia</taxon>
        <taxon>Flavobacteriales</taxon>
        <taxon>Weeksellaceae</taxon>
        <taxon>Elizabethkingia</taxon>
    </lineage>
</organism>
<evidence type="ECO:0000256" key="3">
    <source>
        <dbReference type="ARBA" id="ARBA00022452"/>
    </source>
</evidence>
<gene>
    <name evidence="13" type="ORF">I6H88_02115</name>
</gene>
<evidence type="ECO:0000256" key="6">
    <source>
        <dbReference type="ARBA" id="ARBA00023136"/>
    </source>
</evidence>
<dbReference type="OrthoDB" id="9805434at2"/>
<feature type="domain" description="TonB-dependent receptor plug" evidence="12">
    <location>
        <begin position="53"/>
        <end position="174"/>
    </location>
</feature>
<dbReference type="KEGG" id="egm:AYC65_12265"/>
<dbReference type="PROSITE" id="PS52016">
    <property type="entry name" value="TONB_DEPENDENT_REC_3"/>
    <property type="match status" value="1"/>
</dbReference>
<evidence type="ECO:0000259" key="12">
    <source>
        <dbReference type="Pfam" id="PF07715"/>
    </source>
</evidence>
<dbReference type="InterPro" id="IPR037066">
    <property type="entry name" value="Plug_dom_sf"/>
</dbReference>
<dbReference type="InterPro" id="IPR012910">
    <property type="entry name" value="Plug_dom"/>
</dbReference>
<comment type="similarity">
    <text evidence="8 9">Belongs to the TonB-dependent receptor family.</text>
</comment>
<comment type="subcellular location">
    <subcellularLocation>
        <location evidence="1 8">Cell outer membrane</location>
        <topology evidence="1 8">Multi-pass membrane protein</topology>
    </subcellularLocation>
</comment>
<dbReference type="Pfam" id="PF00593">
    <property type="entry name" value="TonB_dep_Rec_b-barrel"/>
    <property type="match status" value="1"/>
</dbReference>
<dbReference type="PANTHER" id="PTHR47234">
    <property type="match status" value="1"/>
</dbReference>
<dbReference type="SUPFAM" id="SSF56935">
    <property type="entry name" value="Porins"/>
    <property type="match status" value="1"/>
</dbReference>
<dbReference type="EMBL" id="CP067018">
    <property type="protein sequence ID" value="QQN59401.1"/>
    <property type="molecule type" value="Genomic_DNA"/>
</dbReference>
<keyword evidence="13" id="KW-0675">Receptor</keyword>
<evidence type="ECO:0000256" key="5">
    <source>
        <dbReference type="ARBA" id="ARBA00023077"/>
    </source>
</evidence>
<proteinExistence type="inferred from homology"/>
<dbReference type="Proteomes" id="UP000595426">
    <property type="component" value="Chromosome"/>
</dbReference>
<sequence length="954" mass="103917">MNTNHKKSMALGVVCFLVGNLCIYAQEKDTLKSKTIEEVKITIGSRNKARVATDTPVPIDVINIGQQSVLSPQTDLTQILNYAAPSFTSNSSTVADGTDHIDPAQLRGLGPDQVLVLLNGKRRHTSSLVNINGTPGRGSVGTDLNAIPSFAIERVEVLRDGASAQYGSDAIAGVINVVMKKNTNQLIAAITAGAFNSKGSNDHQKGWDGDKYQLDLNYGTKIGSNGFINFTGSLMSRGDTRRANAATGTIFNAYNAIEQRALQNGVNINSLFSNISNTTNSQRIIDYIHQYAGNVGYFTSAQQSAIQSANTISALQSALNFDVTENELAYRGLTRNDFNMRIGQSKLKSGQLFVNSEFDITSGIRGYAFGGYSYRDGNAAGFFRRPNQSRTLTSVFPNGFLPEIASAVTDISFAAGFKGKIGKVNYDISNTFGQNTFDYTIKNTTNSTMSFSDKTEFKAGSLGFSQNTINADFDTKFNWLKGFNLAFGAEARFENFKITQGEESSWASYDINGNLVTPKTASSLKPTDFYGSSRPGGAQVFPGFRPENALNKGRQSVAAYVDSELDITDKWLLSAALRFENYSDFGSTFNYKIATRYKITNNLNFRAAHSTGFRAPSLQQIYFNSTSTQFVGGVPYEVGTFSNDSEAAKILGIPSLKQEESKSFSVGFTAKIPQANLTFTVDGYYIRINDRVVLTDQFSKPSAPGAPGSNQEKLYNAFEQAGANAATFFANAINTQTKGIEAVISHKARLGAKTMLNSDFALMVAKTNRIGDIKGSDILVNAGQINRYYSETSRVYLEEAIPRLKMSLNNTLDLGNLSFLMRNVYFGKVTDPNTVDVNGDGIIQAQVINGQAVETEHPVWGGRVVTDLSVGYKFNKSIRLTVGANNIFDIYPDLNYGPVNAKRPSGVDANGNITYPATATTIDLSNQNQFVYSRNVSQFGMNGRYLFARINLTF</sequence>
<keyword evidence="6 8" id="KW-0472">Membrane</keyword>
<keyword evidence="10" id="KW-0732">Signal</keyword>
<protein>
    <submittedName>
        <fullName evidence="13">TonB-dependent receptor</fullName>
    </submittedName>
</protein>
<evidence type="ECO:0000313" key="14">
    <source>
        <dbReference type="Proteomes" id="UP000595426"/>
    </source>
</evidence>
<dbReference type="PANTHER" id="PTHR47234:SF3">
    <property type="entry name" value="SECRETIN_TONB SHORT N-TERMINAL DOMAIN-CONTAINING PROTEIN"/>
    <property type="match status" value="1"/>
</dbReference>
<evidence type="ECO:0000256" key="7">
    <source>
        <dbReference type="ARBA" id="ARBA00023237"/>
    </source>
</evidence>
<dbReference type="AlphaFoldDB" id="A0A7T7V044"/>
<evidence type="ECO:0000256" key="10">
    <source>
        <dbReference type="SAM" id="SignalP"/>
    </source>
</evidence>
<evidence type="ECO:0000256" key="4">
    <source>
        <dbReference type="ARBA" id="ARBA00022692"/>
    </source>
</evidence>
<reference evidence="13 14" key="1">
    <citation type="submission" date="2020-12" db="EMBL/GenBank/DDBJ databases">
        <title>FDA dAtabase for Regulatory Grade micrObial Sequences (FDA-ARGOS): Supporting development and validation of Infectious Disease Dx tests.</title>
        <authorList>
            <person name="Kerrigan L."/>
            <person name="Long C."/>
            <person name="Tallon L."/>
            <person name="Sadzewicz L."/>
            <person name="Zhao X."/>
            <person name="Boylan J."/>
            <person name="Ott S."/>
            <person name="Bowen H."/>
            <person name="Vavikolanu K."/>
            <person name="Mehta A."/>
            <person name="Aluvathingal J."/>
            <person name="Nadendla S."/>
            <person name="Yan Y."/>
            <person name="Sichtig H."/>
        </authorList>
    </citation>
    <scope>NUCLEOTIDE SEQUENCE [LARGE SCALE GENOMIC DNA]</scope>
    <source>
        <strain evidence="13 14">FDAARGOS_1031</strain>
    </source>
</reference>